<dbReference type="PIRSF" id="PIRSF031900">
    <property type="entry name" value="UCP031900"/>
    <property type="match status" value="1"/>
</dbReference>
<evidence type="ECO:0000313" key="3">
    <source>
        <dbReference type="EMBL" id="SFA98266.1"/>
    </source>
</evidence>
<feature type="domain" description="Phytase-like" evidence="2">
    <location>
        <begin position="45"/>
        <end position="284"/>
    </location>
</feature>
<dbReference type="Proteomes" id="UP000198796">
    <property type="component" value="Unassembled WGS sequence"/>
</dbReference>
<dbReference type="InterPro" id="IPR014567">
    <property type="entry name" value="UCP031900"/>
</dbReference>
<dbReference type="InterPro" id="IPR027372">
    <property type="entry name" value="Phytase-like_dom"/>
</dbReference>
<reference evidence="3 4" key="1">
    <citation type="submission" date="2016-10" db="EMBL/GenBank/DDBJ databases">
        <authorList>
            <person name="de Groot N.N."/>
        </authorList>
    </citation>
    <scope>NUCLEOTIDE SEQUENCE [LARGE SCALE GENOMIC DNA]</scope>
    <source>
        <strain evidence="3 4">DSM 29316</strain>
    </source>
</reference>
<proteinExistence type="predicted"/>
<dbReference type="AlphaFoldDB" id="A0A1I0XCW3"/>
<dbReference type="OrthoDB" id="9798693at2"/>
<dbReference type="SUPFAM" id="SSF63829">
    <property type="entry name" value="Calcium-dependent phosphotriesterase"/>
    <property type="match status" value="1"/>
</dbReference>
<evidence type="ECO:0000256" key="1">
    <source>
        <dbReference type="SAM" id="SignalP"/>
    </source>
</evidence>
<accession>A0A1I0XCW3</accession>
<evidence type="ECO:0000313" key="4">
    <source>
        <dbReference type="Proteomes" id="UP000198796"/>
    </source>
</evidence>
<name>A0A1I0XCW3_9RHOB</name>
<organism evidence="3 4">
    <name type="scientific">Poseidonocella pacifica</name>
    <dbReference type="NCBI Taxonomy" id="871651"/>
    <lineage>
        <taxon>Bacteria</taxon>
        <taxon>Pseudomonadati</taxon>
        <taxon>Pseudomonadota</taxon>
        <taxon>Alphaproteobacteria</taxon>
        <taxon>Rhodobacterales</taxon>
        <taxon>Roseobacteraceae</taxon>
        <taxon>Poseidonocella</taxon>
    </lineage>
</organism>
<feature type="signal peptide" evidence="1">
    <location>
        <begin position="1"/>
        <end position="23"/>
    </location>
</feature>
<keyword evidence="1" id="KW-0732">Signal</keyword>
<keyword evidence="4" id="KW-1185">Reference proteome</keyword>
<protein>
    <recommendedName>
        <fullName evidence="2">Phytase-like domain-containing protein</fullName>
    </recommendedName>
</protein>
<dbReference type="EMBL" id="FOJU01000003">
    <property type="protein sequence ID" value="SFA98266.1"/>
    <property type="molecule type" value="Genomic_DNA"/>
</dbReference>
<dbReference type="Pfam" id="PF13449">
    <property type="entry name" value="Phytase-like"/>
    <property type="match status" value="1"/>
</dbReference>
<sequence>MRLRITGALAALLGVVWALTGGASEPPAGPARFEASYTWQFGHDEFGGLSGIEVDPEGGSFVALSDRGRIFSGRIVREGNQITRISDVQTVPLRDDKGNYPPRFYPDPEGFARHPSNGRYFVSFEGFTRIWHYDPAFSIARWVREMPNFRDFAPNGGLESLAIDQRGRIYAIPEEIPDGQPGHPVYRLTGKKWEMPFRLPERGAFLPVEADFGPDGWLYLLEREFSSLRFRSRVRRFLIDGDRIVTEEPVFESGPAVHDNLEGLSVWRDGQGRIRLTMVSDDNFKFFQRTEIVEYSLP</sequence>
<feature type="chain" id="PRO_5011475194" description="Phytase-like domain-containing protein" evidence="1">
    <location>
        <begin position="24"/>
        <end position="298"/>
    </location>
</feature>
<evidence type="ECO:0000259" key="2">
    <source>
        <dbReference type="Pfam" id="PF13449"/>
    </source>
</evidence>
<gene>
    <name evidence="3" type="ORF">SAMN05421688_2083</name>
</gene>
<dbReference type="STRING" id="871651.SAMN05421688_2083"/>
<dbReference type="RefSeq" id="WP_092064170.1">
    <property type="nucleotide sequence ID" value="NZ_FOJU01000003.1"/>
</dbReference>